<dbReference type="RefSeq" id="WP_101643444.1">
    <property type="nucleotide sequence ID" value="NZ_PGUY01000045.1"/>
</dbReference>
<evidence type="ECO:0000256" key="1">
    <source>
        <dbReference type="SAM" id="Phobius"/>
    </source>
</evidence>
<protein>
    <submittedName>
        <fullName evidence="2">DUF2626 domain-containing protein</fullName>
    </submittedName>
</protein>
<dbReference type="EMBL" id="PGUY01000045">
    <property type="protein sequence ID" value="PLT29186.1"/>
    <property type="molecule type" value="Genomic_DNA"/>
</dbReference>
<evidence type="ECO:0000313" key="2">
    <source>
        <dbReference type="EMBL" id="PLT29186.1"/>
    </source>
</evidence>
<dbReference type="Pfam" id="PF11117">
    <property type="entry name" value="DUF2626"/>
    <property type="match status" value="1"/>
</dbReference>
<keyword evidence="1" id="KW-0472">Membrane</keyword>
<gene>
    <name evidence="2" type="ORF">CUU66_14670</name>
</gene>
<dbReference type="OrthoDB" id="2353516at2"/>
<comment type="caution">
    <text evidence="2">The sequence shown here is derived from an EMBL/GenBank/DDBJ whole genome shotgun (WGS) entry which is preliminary data.</text>
</comment>
<feature type="transmembrane region" description="Helical" evidence="1">
    <location>
        <begin position="27"/>
        <end position="44"/>
    </location>
</feature>
<sequence>MERMFRVLGFWTGIFAIFFYMGDMHTAAMLFFGQTGFFVLLSYLKLSERMYIYVFGAYLTVFFAGFTYWTTFMMTPGAGGH</sequence>
<name>A0A2N5M490_9BACI</name>
<feature type="transmembrane region" description="Helical" evidence="1">
    <location>
        <begin position="5"/>
        <end position="21"/>
    </location>
</feature>
<keyword evidence="1" id="KW-0812">Transmembrane</keyword>
<keyword evidence="1" id="KW-1133">Transmembrane helix</keyword>
<organism evidence="2 3">
    <name type="scientific">Peribacillus deserti</name>
    <dbReference type="NCBI Taxonomy" id="673318"/>
    <lineage>
        <taxon>Bacteria</taxon>
        <taxon>Bacillati</taxon>
        <taxon>Bacillota</taxon>
        <taxon>Bacilli</taxon>
        <taxon>Bacillales</taxon>
        <taxon>Bacillaceae</taxon>
        <taxon>Peribacillus</taxon>
    </lineage>
</organism>
<evidence type="ECO:0000313" key="3">
    <source>
        <dbReference type="Proteomes" id="UP000234748"/>
    </source>
</evidence>
<dbReference type="InterPro" id="IPR020254">
    <property type="entry name" value="DUF2626"/>
</dbReference>
<keyword evidence="3" id="KW-1185">Reference proteome</keyword>
<accession>A0A2N5M490</accession>
<dbReference type="AlphaFoldDB" id="A0A2N5M490"/>
<feature type="transmembrane region" description="Helical" evidence="1">
    <location>
        <begin position="51"/>
        <end position="69"/>
    </location>
</feature>
<reference evidence="2 3" key="1">
    <citation type="submission" date="2017-11" db="EMBL/GenBank/DDBJ databases">
        <title>Comparitive Functional Genomics of Dry Heat Resistant strains isolated from the Viking Spacecraft.</title>
        <authorList>
            <person name="Seuylemezian A."/>
            <person name="Cooper K."/>
            <person name="Vaishampayan P."/>
        </authorList>
    </citation>
    <scope>NUCLEOTIDE SEQUENCE [LARGE SCALE GENOMIC DNA]</scope>
    <source>
        <strain evidence="2 3">V1-29</strain>
    </source>
</reference>
<dbReference type="Proteomes" id="UP000234748">
    <property type="component" value="Unassembled WGS sequence"/>
</dbReference>
<proteinExistence type="predicted"/>